<proteinExistence type="predicted"/>
<dbReference type="AlphaFoldDB" id="A0A6J4VGS7"/>
<dbReference type="EMBL" id="CADCWF010000273">
    <property type="protein sequence ID" value="CAA9573168.1"/>
    <property type="molecule type" value="Genomic_DNA"/>
</dbReference>
<sequence>MSGYTNPSREDDPVHTVRTIARVAQMLVELRDEYVDRPRPDLLVQIDQRLQDLEALRTTLRQRTSQVQSRDS</sequence>
<organism evidence="1">
    <name type="scientific">uncultured Thermomicrobiales bacterium</name>
    <dbReference type="NCBI Taxonomy" id="1645740"/>
    <lineage>
        <taxon>Bacteria</taxon>
        <taxon>Pseudomonadati</taxon>
        <taxon>Thermomicrobiota</taxon>
        <taxon>Thermomicrobia</taxon>
        <taxon>Thermomicrobiales</taxon>
        <taxon>environmental samples</taxon>
    </lineage>
</organism>
<accession>A0A6J4VGS7</accession>
<reference evidence="1" key="1">
    <citation type="submission" date="2020-02" db="EMBL/GenBank/DDBJ databases">
        <authorList>
            <person name="Meier V. D."/>
        </authorList>
    </citation>
    <scope>NUCLEOTIDE SEQUENCE</scope>
    <source>
        <strain evidence="1">AVDCRST_MAG59</strain>
    </source>
</reference>
<name>A0A6J4VGS7_9BACT</name>
<gene>
    <name evidence="1" type="ORF">AVDCRST_MAG59-3767</name>
</gene>
<evidence type="ECO:0000313" key="1">
    <source>
        <dbReference type="EMBL" id="CAA9573168.1"/>
    </source>
</evidence>
<protein>
    <submittedName>
        <fullName evidence="1">Uncharacterized protein</fullName>
    </submittedName>
</protein>